<dbReference type="SUPFAM" id="SSF55729">
    <property type="entry name" value="Acyl-CoA N-acyltransferases (Nat)"/>
    <property type="match status" value="1"/>
</dbReference>
<dbReference type="InterPro" id="IPR016181">
    <property type="entry name" value="Acyl_CoA_acyltransferase"/>
</dbReference>
<sequence length="311" mass="36704">MAIRECTPSDFPKLVEFWNSNAGWDEIDLDTWKNRFISSPDGNSFVVIAEKEGEIQAQLIFISLRVSYRKEYFSGCRPFAAVIGKKNRGLLAYKFILQLFNFGIQLMRKKSFDFLIMIPDPRWKSLAHLVDTQVFKFPLYKLEVSDDSNFNETGNQIRFIDFDHRQIDTLWEEISGQEIFMINRSKEFLKWKNSHRDYKIIGVFQGDLLIGLCTFLEKERESQILICDLMYRHEFTEQVIQGITDFIGNMYKNDSRFKKIVCLMTESMKSAFSNSGYAYGDYDFYFWVKILNPKIKKESIEISNWYLSAND</sequence>
<evidence type="ECO:0008006" key="3">
    <source>
        <dbReference type="Google" id="ProtNLM"/>
    </source>
</evidence>
<dbReference type="RefSeq" id="WP_073573271.1">
    <property type="nucleotide sequence ID" value="NZ_FRXN01000006.1"/>
</dbReference>
<organism evidence="1 2">
    <name type="scientific">Algoriphagus zhangzhouensis</name>
    <dbReference type="NCBI Taxonomy" id="1073327"/>
    <lineage>
        <taxon>Bacteria</taxon>
        <taxon>Pseudomonadati</taxon>
        <taxon>Bacteroidota</taxon>
        <taxon>Cytophagia</taxon>
        <taxon>Cytophagales</taxon>
        <taxon>Cyclobacteriaceae</taxon>
        <taxon>Algoriphagus</taxon>
    </lineage>
</organism>
<proteinExistence type="predicted"/>
<evidence type="ECO:0000313" key="2">
    <source>
        <dbReference type="Proteomes" id="UP000184609"/>
    </source>
</evidence>
<evidence type="ECO:0000313" key="1">
    <source>
        <dbReference type="EMBL" id="SHO64805.1"/>
    </source>
</evidence>
<reference evidence="2" key="1">
    <citation type="submission" date="2016-12" db="EMBL/GenBank/DDBJ databases">
        <authorList>
            <person name="Varghese N."/>
            <person name="Submissions S."/>
        </authorList>
    </citation>
    <scope>NUCLEOTIDE SEQUENCE [LARGE SCALE GENOMIC DNA]</scope>
    <source>
        <strain evidence="2">DSM 25035</strain>
    </source>
</reference>
<dbReference type="STRING" id="1073327.SAMN04488108_3666"/>
<dbReference type="Proteomes" id="UP000184609">
    <property type="component" value="Unassembled WGS sequence"/>
</dbReference>
<dbReference type="EMBL" id="FRXN01000006">
    <property type="protein sequence ID" value="SHO64805.1"/>
    <property type="molecule type" value="Genomic_DNA"/>
</dbReference>
<name>A0A1M7ZIR7_9BACT</name>
<keyword evidence="2" id="KW-1185">Reference proteome</keyword>
<gene>
    <name evidence="1" type="ORF">SAMN04488108_3666</name>
</gene>
<protein>
    <recommendedName>
        <fullName evidence="3">N-acetyltransferase domain-containing protein</fullName>
    </recommendedName>
</protein>
<dbReference type="AlphaFoldDB" id="A0A1M7ZIR7"/>
<accession>A0A1M7ZIR7</accession>